<evidence type="ECO:0000313" key="2">
    <source>
        <dbReference type="Ensembl" id="ENSCATP00000013035.1"/>
    </source>
</evidence>
<protein>
    <submittedName>
        <fullName evidence="2">Uncharacterized protein</fullName>
    </submittedName>
</protein>
<dbReference type="GeneTree" id="ENSGT00910000146872"/>
<proteinExistence type="predicted"/>
<accession>A0A2K5LJ93</accession>
<evidence type="ECO:0000313" key="3">
    <source>
        <dbReference type="Proteomes" id="UP000233060"/>
    </source>
</evidence>
<organism evidence="2 3">
    <name type="scientific">Cercocebus atys</name>
    <name type="common">Sooty mangabey</name>
    <name type="synonym">Cercocebus torquatus atys</name>
    <dbReference type="NCBI Taxonomy" id="9531"/>
    <lineage>
        <taxon>Eukaryota</taxon>
        <taxon>Metazoa</taxon>
        <taxon>Chordata</taxon>
        <taxon>Craniata</taxon>
        <taxon>Vertebrata</taxon>
        <taxon>Euteleostomi</taxon>
        <taxon>Mammalia</taxon>
        <taxon>Eutheria</taxon>
        <taxon>Euarchontoglires</taxon>
        <taxon>Primates</taxon>
        <taxon>Haplorrhini</taxon>
        <taxon>Catarrhini</taxon>
        <taxon>Cercopithecidae</taxon>
        <taxon>Cercopithecinae</taxon>
        <taxon>Cercocebus</taxon>
    </lineage>
</organism>
<feature type="region of interest" description="Disordered" evidence="1">
    <location>
        <begin position="98"/>
        <end position="152"/>
    </location>
</feature>
<reference evidence="2" key="2">
    <citation type="submission" date="2025-09" db="UniProtKB">
        <authorList>
            <consortium name="Ensembl"/>
        </authorList>
    </citation>
    <scope>IDENTIFICATION</scope>
</reference>
<sequence length="152" mass="16514">MLLLFVTYRKLRMRRVRSFPDHRARLVLQPPLSEPPHSNLPGWVPRIPPGACYTQMPNQYRRGKGHLSGDPTTSSVLPCRDVHFPLLSTHVRVAALASGHPQASQASSHGEGGVTHLAGQPGVPWARSSTLTQSQGHPRLEDVGASVPAAGW</sequence>
<name>A0A2K5LJ93_CERAT</name>
<dbReference type="OMA" id="GACYTQM"/>
<evidence type="ECO:0000256" key="1">
    <source>
        <dbReference type="SAM" id="MobiDB-lite"/>
    </source>
</evidence>
<dbReference type="AlphaFoldDB" id="A0A2K5LJ93"/>
<reference evidence="2" key="1">
    <citation type="submission" date="2025-08" db="UniProtKB">
        <authorList>
            <consortium name="Ensembl"/>
        </authorList>
    </citation>
    <scope>IDENTIFICATION</scope>
</reference>
<dbReference type="Proteomes" id="UP000233060">
    <property type="component" value="Unassembled WGS sequence"/>
</dbReference>
<dbReference type="Ensembl" id="ENSCATT00000037170.1">
    <property type="protein sequence ID" value="ENSCATP00000013035.1"/>
    <property type="gene ID" value="ENSCATG00000030655.1"/>
</dbReference>
<feature type="compositionally biased region" description="Polar residues" evidence="1">
    <location>
        <begin position="127"/>
        <end position="136"/>
    </location>
</feature>
<keyword evidence="3" id="KW-1185">Reference proteome</keyword>